<accession>A0A316H303</accession>
<evidence type="ECO:0000313" key="1">
    <source>
        <dbReference type="EMBL" id="PWK73819.1"/>
    </source>
</evidence>
<keyword evidence="2" id="KW-1185">Reference proteome</keyword>
<reference evidence="1 2" key="1">
    <citation type="submission" date="2018-05" db="EMBL/GenBank/DDBJ databases">
        <title>Genomic Encyclopedia of Archaeal and Bacterial Type Strains, Phase II (KMG-II): from individual species to whole genera.</title>
        <authorList>
            <person name="Goeker M."/>
        </authorList>
    </citation>
    <scope>NUCLEOTIDE SEQUENCE [LARGE SCALE GENOMIC DNA]</scope>
    <source>
        <strain evidence="1 2">DSM 19975</strain>
    </source>
</reference>
<proteinExistence type="predicted"/>
<sequence>MALQPTFTMTIQGNRDVVDITSGTIKAGPLTPPNSGLTPYKVTPGGIYSLSYSSNISYNTNNGKQLFVNKCIVYNTTDSHPDGWFYILDTGSPLIIRISETGYYSNYLFAFVIDILSVDNSGIGTVTVTQIG</sequence>
<dbReference type="EMBL" id="QGHA01000010">
    <property type="protein sequence ID" value="PWK73819.1"/>
    <property type="molecule type" value="Genomic_DNA"/>
</dbReference>
<gene>
    <name evidence="1" type="ORF">LX99_04205</name>
</gene>
<dbReference type="Proteomes" id="UP000245678">
    <property type="component" value="Unassembled WGS sequence"/>
</dbReference>
<name>A0A316H303_9SPHI</name>
<dbReference type="AlphaFoldDB" id="A0A316H303"/>
<evidence type="ECO:0000313" key="2">
    <source>
        <dbReference type="Proteomes" id="UP000245678"/>
    </source>
</evidence>
<organism evidence="1 2">
    <name type="scientific">Mucilaginibacter oryzae</name>
    <dbReference type="NCBI Taxonomy" id="468058"/>
    <lineage>
        <taxon>Bacteria</taxon>
        <taxon>Pseudomonadati</taxon>
        <taxon>Bacteroidota</taxon>
        <taxon>Sphingobacteriia</taxon>
        <taxon>Sphingobacteriales</taxon>
        <taxon>Sphingobacteriaceae</taxon>
        <taxon>Mucilaginibacter</taxon>
    </lineage>
</organism>
<protein>
    <submittedName>
        <fullName evidence="1">Uncharacterized protein</fullName>
    </submittedName>
</protein>
<comment type="caution">
    <text evidence="1">The sequence shown here is derived from an EMBL/GenBank/DDBJ whole genome shotgun (WGS) entry which is preliminary data.</text>
</comment>